<dbReference type="EC" id="2.5.1.10" evidence="7"/>
<dbReference type="CDD" id="cd00685">
    <property type="entry name" value="Trans_IPPS_HT"/>
    <property type="match status" value="1"/>
</dbReference>
<evidence type="ECO:0000256" key="3">
    <source>
        <dbReference type="ARBA" id="ARBA00022679"/>
    </source>
</evidence>
<name>A0A7W5VCX8_9ACTN</name>
<dbReference type="Pfam" id="PF00348">
    <property type="entry name" value="polyprenyl_synt"/>
    <property type="match status" value="1"/>
</dbReference>
<dbReference type="GO" id="GO:0046872">
    <property type="term" value="F:metal ion binding"/>
    <property type="evidence" value="ECO:0007669"/>
    <property type="project" value="UniProtKB-KW"/>
</dbReference>
<dbReference type="Gene3D" id="1.10.600.10">
    <property type="entry name" value="Farnesyl Diphosphate Synthase"/>
    <property type="match status" value="1"/>
</dbReference>
<dbReference type="PANTHER" id="PTHR12001:SF85">
    <property type="entry name" value="SHORT CHAIN ISOPRENYL DIPHOSPHATE SYNTHASE"/>
    <property type="match status" value="1"/>
</dbReference>
<dbReference type="RefSeq" id="WP_221240950.1">
    <property type="nucleotide sequence ID" value="NZ_BAAAXX010000047.1"/>
</dbReference>
<evidence type="ECO:0000256" key="5">
    <source>
        <dbReference type="ARBA" id="ARBA00022842"/>
    </source>
</evidence>
<accession>A0A7W5VCX8</accession>
<evidence type="ECO:0000256" key="6">
    <source>
        <dbReference type="RuleBase" id="RU004466"/>
    </source>
</evidence>
<dbReference type="InterPro" id="IPR033749">
    <property type="entry name" value="Polyprenyl_synt_CS"/>
</dbReference>
<gene>
    <name evidence="7" type="ORF">FHR33_001202</name>
</gene>
<dbReference type="GO" id="GO:0004311">
    <property type="term" value="F:geranylgeranyl diphosphate synthase activity"/>
    <property type="evidence" value="ECO:0007669"/>
    <property type="project" value="UniProtKB-EC"/>
</dbReference>
<comment type="cofactor">
    <cofactor evidence="1">
        <name>Mg(2+)</name>
        <dbReference type="ChEBI" id="CHEBI:18420"/>
    </cofactor>
</comment>
<dbReference type="EMBL" id="JACIBV010000001">
    <property type="protein sequence ID" value="MBB3725342.1"/>
    <property type="molecule type" value="Genomic_DNA"/>
</dbReference>
<keyword evidence="8" id="KW-1185">Reference proteome</keyword>
<dbReference type="GO" id="GO:0004161">
    <property type="term" value="F:dimethylallyltranstransferase activity"/>
    <property type="evidence" value="ECO:0007669"/>
    <property type="project" value="UniProtKB-EC"/>
</dbReference>
<dbReference type="SFLD" id="SFLDS00005">
    <property type="entry name" value="Isoprenoid_Synthase_Type_I"/>
    <property type="match status" value="1"/>
</dbReference>
<evidence type="ECO:0000313" key="8">
    <source>
        <dbReference type="Proteomes" id="UP000579945"/>
    </source>
</evidence>
<dbReference type="GO" id="GO:0008299">
    <property type="term" value="P:isoprenoid biosynthetic process"/>
    <property type="evidence" value="ECO:0007669"/>
    <property type="project" value="InterPro"/>
</dbReference>
<keyword evidence="3 6" id="KW-0808">Transferase</keyword>
<proteinExistence type="inferred from homology"/>
<comment type="caution">
    <text evidence="7">The sequence shown here is derived from an EMBL/GenBank/DDBJ whole genome shotgun (WGS) entry which is preliminary data.</text>
</comment>
<keyword evidence="5" id="KW-0460">Magnesium</keyword>
<evidence type="ECO:0000256" key="1">
    <source>
        <dbReference type="ARBA" id="ARBA00001946"/>
    </source>
</evidence>
<dbReference type="InterPro" id="IPR008949">
    <property type="entry name" value="Isoprenoid_synthase_dom_sf"/>
</dbReference>
<dbReference type="SUPFAM" id="SSF48576">
    <property type="entry name" value="Terpenoid synthases"/>
    <property type="match status" value="1"/>
</dbReference>
<dbReference type="PANTHER" id="PTHR12001">
    <property type="entry name" value="GERANYLGERANYL PYROPHOSPHATE SYNTHASE"/>
    <property type="match status" value="1"/>
</dbReference>
<organism evidence="7 8">
    <name type="scientific">Nonomuraea dietziae</name>
    <dbReference type="NCBI Taxonomy" id="65515"/>
    <lineage>
        <taxon>Bacteria</taxon>
        <taxon>Bacillati</taxon>
        <taxon>Actinomycetota</taxon>
        <taxon>Actinomycetes</taxon>
        <taxon>Streptosporangiales</taxon>
        <taxon>Streptosporangiaceae</taxon>
        <taxon>Nonomuraea</taxon>
    </lineage>
</organism>
<dbReference type="InterPro" id="IPR000092">
    <property type="entry name" value="Polyprenyl_synt"/>
</dbReference>
<dbReference type="EC" id="2.5.1.29" evidence="7"/>
<comment type="similarity">
    <text evidence="2 6">Belongs to the FPP/GGPP synthase family.</text>
</comment>
<dbReference type="PROSITE" id="PS00444">
    <property type="entry name" value="POLYPRENYL_SYNTHASE_2"/>
    <property type="match status" value="1"/>
</dbReference>
<evidence type="ECO:0000256" key="4">
    <source>
        <dbReference type="ARBA" id="ARBA00022723"/>
    </source>
</evidence>
<dbReference type="GeneID" id="95387771"/>
<reference evidence="7 8" key="1">
    <citation type="submission" date="2020-08" db="EMBL/GenBank/DDBJ databases">
        <title>Sequencing the genomes of 1000 actinobacteria strains.</title>
        <authorList>
            <person name="Klenk H.-P."/>
        </authorList>
    </citation>
    <scope>NUCLEOTIDE SEQUENCE [LARGE SCALE GENOMIC DNA]</scope>
    <source>
        <strain evidence="7 8">DSM 44320</strain>
    </source>
</reference>
<dbReference type="AlphaFoldDB" id="A0A7W5VCX8"/>
<evidence type="ECO:0000313" key="7">
    <source>
        <dbReference type="EMBL" id="MBB3725342.1"/>
    </source>
</evidence>
<dbReference type="Proteomes" id="UP000579945">
    <property type="component" value="Unassembled WGS sequence"/>
</dbReference>
<keyword evidence="4" id="KW-0479">Metal-binding</keyword>
<dbReference type="EC" id="2.5.1.1" evidence="7"/>
<sequence>MTVTAVTGSVRELVDQRLIAVVEREMGRLGFLGGQEREAVRHLLARFVIDGGKRLRPSFVFWGHSAAGGSAEERDAVLSAGCAVELVHSCALILDDIMDESDTRRGRTTAHLALLDEHRQEGWRGDPRRYGESVATLLGLLAYTWADTAMVATGSARSWEVFTQLRVELIGGQYMDLAHAARGAGTRSQALLTGAYKSGKYTVEGPLLLGHALARGLPGVRAALSAYALPLGEAFQLRDDVLGVFGDPALTGKPAGADLFLGKQTYLLAEARRRTGGHGHTPVDDVRDEAEVAAARELIVACGALEAVERRIDLLTRKATAALERAGLPEEASAALAELARQVTDRRA</sequence>
<evidence type="ECO:0000256" key="2">
    <source>
        <dbReference type="ARBA" id="ARBA00006706"/>
    </source>
</evidence>
<dbReference type="PROSITE" id="PS00723">
    <property type="entry name" value="POLYPRENYL_SYNTHASE_1"/>
    <property type="match status" value="1"/>
</dbReference>
<protein>
    <submittedName>
        <fullName evidence="7">Geranylgeranyl diphosphate synthase type I</fullName>
        <ecNumber evidence="7">2.5.1.1</ecNumber>
        <ecNumber evidence="7">2.5.1.10</ecNumber>
        <ecNumber evidence="7">2.5.1.29</ecNumber>
    </submittedName>
</protein>
<dbReference type="GO" id="GO:0004337">
    <property type="term" value="F:(2E,6E)-farnesyl diphosphate synthase activity"/>
    <property type="evidence" value="ECO:0007669"/>
    <property type="project" value="UniProtKB-EC"/>
</dbReference>